<dbReference type="EMBL" id="UYRR01004859">
    <property type="protein sequence ID" value="VDK21382.1"/>
    <property type="molecule type" value="Genomic_DNA"/>
</dbReference>
<evidence type="ECO:0000313" key="2">
    <source>
        <dbReference type="EMBL" id="VDK21382.1"/>
    </source>
</evidence>
<accession>A0A3P6NAB7</accession>
<name>A0A3P6NAB7_ANISI</name>
<dbReference type="Proteomes" id="UP000267096">
    <property type="component" value="Unassembled WGS sequence"/>
</dbReference>
<keyword evidence="1" id="KW-0472">Membrane</keyword>
<evidence type="ECO:0000256" key="1">
    <source>
        <dbReference type="SAM" id="Phobius"/>
    </source>
</evidence>
<keyword evidence="1" id="KW-0812">Transmembrane</keyword>
<sequence>MKPFHSNDSLTTIAMRLYEHLLGEVKPVNGDDCEKVYDQFDCYVTTVTQPIVIVRDDSDGLSLRKLVIAVLTLLLVGCSALLFVMTIYQAEMHSSNPVEEILLRENYPREDFAYIDQFIDFMNE</sequence>
<keyword evidence="1" id="KW-1133">Transmembrane helix</keyword>
<dbReference type="AlphaFoldDB" id="A0A3P6NAB7"/>
<reference evidence="2 3" key="1">
    <citation type="submission" date="2018-11" db="EMBL/GenBank/DDBJ databases">
        <authorList>
            <consortium name="Pathogen Informatics"/>
        </authorList>
    </citation>
    <scope>NUCLEOTIDE SEQUENCE [LARGE SCALE GENOMIC DNA]</scope>
</reference>
<protein>
    <submittedName>
        <fullName evidence="2">Uncharacterized protein</fullName>
    </submittedName>
</protein>
<proteinExistence type="predicted"/>
<gene>
    <name evidence="2" type="ORF">ASIM_LOCUS3231</name>
</gene>
<organism evidence="2 3">
    <name type="scientific">Anisakis simplex</name>
    <name type="common">Herring worm</name>
    <dbReference type="NCBI Taxonomy" id="6269"/>
    <lineage>
        <taxon>Eukaryota</taxon>
        <taxon>Metazoa</taxon>
        <taxon>Ecdysozoa</taxon>
        <taxon>Nematoda</taxon>
        <taxon>Chromadorea</taxon>
        <taxon>Rhabditida</taxon>
        <taxon>Spirurina</taxon>
        <taxon>Ascaridomorpha</taxon>
        <taxon>Ascaridoidea</taxon>
        <taxon>Anisakidae</taxon>
        <taxon>Anisakis</taxon>
        <taxon>Anisakis simplex complex</taxon>
    </lineage>
</organism>
<evidence type="ECO:0000313" key="3">
    <source>
        <dbReference type="Proteomes" id="UP000267096"/>
    </source>
</evidence>
<keyword evidence="3" id="KW-1185">Reference proteome</keyword>
<feature type="transmembrane region" description="Helical" evidence="1">
    <location>
        <begin position="66"/>
        <end position="88"/>
    </location>
</feature>